<reference evidence="2 3" key="1">
    <citation type="journal article" date="2023" name="Antonie Van Leeuwenhoek">
        <title>Mesoterricola silvestris gen. nov., sp. nov., Mesoterricola sediminis sp. nov., Geothrix oryzae sp. nov., Geothrix edaphica sp. nov., Geothrix rubra sp. nov., and Geothrix limicola sp. nov., six novel members of Acidobacteriota isolated from soils.</title>
        <authorList>
            <person name="Itoh H."/>
            <person name="Sugisawa Y."/>
            <person name="Mise K."/>
            <person name="Xu Z."/>
            <person name="Kuniyasu M."/>
            <person name="Ushijima N."/>
            <person name="Kawano K."/>
            <person name="Kobayashi E."/>
            <person name="Shiratori Y."/>
            <person name="Masuda Y."/>
            <person name="Senoo K."/>
        </authorList>
    </citation>
    <scope>NUCLEOTIDE SEQUENCE [LARGE SCALE GENOMIC DNA]</scope>
    <source>
        <strain evidence="2 3">Red803</strain>
    </source>
</reference>
<dbReference type="PANTHER" id="PTHR36304:SF4">
    <property type="entry name" value="DUF4388 DOMAIN-CONTAINING PROTEIN"/>
    <property type="match status" value="1"/>
</dbReference>
<dbReference type="RefSeq" id="WP_285722058.1">
    <property type="nucleotide sequence ID" value="NZ_BSDD01000001.1"/>
</dbReference>
<protein>
    <recommendedName>
        <fullName evidence="1">PatA-like N-terminal domain-containing protein</fullName>
    </recommendedName>
</protein>
<evidence type="ECO:0000259" key="1">
    <source>
        <dbReference type="Pfam" id="PF14332"/>
    </source>
</evidence>
<dbReference type="PANTHER" id="PTHR36304">
    <property type="entry name" value="DOMAIN GTPASE-ACTIVATING PROTEIN, PUTATIVE-RELATED-RELATED"/>
    <property type="match status" value="1"/>
</dbReference>
<sequence length="368" mass="38968">MSQGVIQGSMREAPLPDIIQLVSQGGKSGCFHVQQDASKARIYLKDGRIIHAITNNGEGFDALMEVALWLEGSYRFEEGPQEVPATITKPNASILMELGRRMDEWRVISQKVPSVELYPQSTLLPGETPQGVNPREARLLNLATGYYSVAELAEVTQKPVLTVAKDLYGLVMAGHIHLKGIRSGKAPKLEAAPAAAPASTPAPAPASAIDLVPISERLGLGPVVPESREEETAIVRLQAPPPLPTFPIQGFPEAEESLPVTVGGGVASDAPPVAPPKPAASADDPVRMAKLTAFTQRIAQAAKTVLPEAHHEMVNRLQARSTQQIIGGEGPEAVKGLALAISRGAVDAGCDAELVRTLNAQLKALFTK</sequence>
<dbReference type="Pfam" id="PF14332">
    <property type="entry name" value="DUF4388"/>
    <property type="match status" value="1"/>
</dbReference>
<gene>
    <name evidence="2" type="ORF">GETHPA_00920</name>
</gene>
<dbReference type="Proteomes" id="UP001165089">
    <property type="component" value="Unassembled WGS sequence"/>
</dbReference>
<proteinExistence type="predicted"/>
<organism evidence="2 3">
    <name type="scientific">Geothrix rubra</name>
    <dbReference type="NCBI Taxonomy" id="2927977"/>
    <lineage>
        <taxon>Bacteria</taxon>
        <taxon>Pseudomonadati</taxon>
        <taxon>Acidobacteriota</taxon>
        <taxon>Holophagae</taxon>
        <taxon>Holophagales</taxon>
        <taxon>Holophagaceae</taxon>
        <taxon>Geothrix</taxon>
    </lineage>
</organism>
<feature type="domain" description="PatA-like N-terminal" evidence="1">
    <location>
        <begin position="7"/>
        <end position="106"/>
    </location>
</feature>
<dbReference type="InterPro" id="IPR025497">
    <property type="entry name" value="PatA-like_N"/>
</dbReference>
<name>A0ABQ5Q1M3_9BACT</name>
<keyword evidence="3" id="KW-1185">Reference proteome</keyword>
<evidence type="ECO:0000313" key="2">
    <source>
        <dbReference type="EMBL" id="GLH68559.1"/>
    </source>
</evidence>
<evidence type="ECO:0000313" key="3">
    <source>
        <dbReference type="Proteomes" id="UP001165089"/>
    </source>
</evidence>
<accession>A0ABQ5Q1M3</accession>
<dbReference type="EMBL" id="BSDD01000001">
    <property type="protein sequence ID" value="GLH68559.1"/>
    <property type="molecule type" value="Genomic_DNA"/>
</dbReference>
<comment type="caution">
    <text evidence="2">The sequence shown here is derived from an EMBL/GenBank/DDBJ whole genome shotgun (WGS) entry which is preliminary data.</text>
</comment>